<evidence type="ECO:0000256" key="2">
    <source>
        <dbReference type="HAMAP-Rule" id="MF_01103"/>
    </source>
</evidence>
<dbReference type="AlphaFoldDB" id="A0A7H9EKE6"/>
<dbReference type="GO" id="GO:0005737">
    <property type="term" value="C:cytoplasm"/>
    <property type="evidence" value="ECO:0007669"/>
    <property type="project" value="UniProtKB-SubCell"/>
</dbReference>
<dbReference type="GeneID" id="89599605"/>
<comment type="subcellular location">
    <subcellularLocation>
        <location evidence="2">Cytoplasm</location>
    </subcellularLocation>
</comment>
<comment type="similarity">
    <text evidence="2">Belongs to the UPF0291 family.</text>
</comment>
<dbReference type="KEGG" id="lsw:GTO87_04130"/>
<gene>
    <name evidence="3" type="ORF">GTO87_04130</name>
</gene>
<dbReference type="SUPFAM" id="SSF158221">
    <property type="entry name" value="YnzC-like"/>
    <property type="match status" value="1"/>
</dbReference>
<dbReference type="PANTHER" id="PTHR37300:SF1">
    <property type="entry name" value="UPF0291 PROTEIN YNZC"/>
    <property type="match status" value="1"/>
</dbReference>
<dbReference type="EMBL" id="CP047418">
    <property type="protein sequence ID" value="QLL77859.1"/>
    <property type="molecule type" value="Genomic_DNA"/>
</dbReference>
<dbReference type="Proteomes" id="UP000510886">
    <property type="component" value="Chromosome"/>
</dbReference>
<dbReference type="PANTHER" id="PTHR37300">
    <property type="entry name" value="UPF0291 PROTEIN CBO2609/CLC_2481"/>
    <property type="match status" value="1"/>
</dbReference>
<evidence type="ECO:0000313" key="3">
    <source>
        <dbReference type="EMBL" id="QLL77859.1"/>
    </source>
</evidence>
<organism evidence="3 4">
    <name type="scientific">Ligilactobacillus saerimneri</name>
    <dbReference type="NCBI Taxonomy" id="228229"/>
    <lineage>
        <taxon>Bacteria</taxon>
        <taxon>Bacillati</taxon>
        <taxon>Bacillota</taxon>
        <taxon>Bacilli</taxon>
        <taxon>Lactobacillales</taxon>
        <taxon>Lactobacillaceae</taxon>
        <taxon>Ligilactobacillus</taxon>
    </lineage>
</organism>
<dbReference type="HAMAP" id="MF_01103">
    <property type="entry name" value="UPF0291"/>
    <property type="match status" value="1"/>
</dbReference>
<dbReference type="InterPro" id="IPR009242">
    <property type="entry name" value="DUF896"/>
</dbReference>
<proteinExistence type="inferred from homology"/>
<dbReference type="RefSeq" id="WP_009554611.1">
    <property type="nucleotide sequence ID" value="NZ_CALVCX010000059.1"/>
</dbReference>
<name>A0A7H9EKE6_9LACO</name>
<sequence length="84" mass="10002">MAENNGIPQELIDRINELARKKKANGLTEAESAEQKELRQRYLRLFRQGFRDRIEMLRVYDDEGNEVTPTKLRDIQRKKGLRED</sequence>
<evidence type="ECO:0000256" key="1">
    <source>
        <dbReference type="ARBA" id="ARBA00022490"/>
    </source>
</evidence>
<evidence type="ECO:0000313" key="4">
    <source>
        <dbReference type="Proteomes" id="UP000510886"/>
    </source>
</evidence>
<reference evidence="3 4" key="1">
    <citation type="submission" date="2020-01" db="EMBL/GenBank/DDBJ databases">
        <title>Complete and circular genome sequences of six lactobacillus isolates from horses.</title>
        <authorList>
            <person name="Hassan H.M."/>
        </authorList>
    </citation>
    <scope>NUCLEOTIDE SEQUENCE [LARGE SCALE GENOMIC DNA]</scope>
    <source>
        <strain evidence="3 4">1A</strain>
    </source>
</reference>
<accession>A0A7H9EKE6</accession>
<dbReference type="Pfam" id="PF05979">
    <property type="entry name" value="DUF896"/>
    <property type="match status" value="1"/>
</dbReference>
<dbReference type="Gene3D" id="1.10.287.540">
    <property type="entry name" value="Helix hairpin bin"/>
    <property type="match status" value="1"/>
</dbReference>
<keyword evidence="1 2" id="KW-0963">Cytoplasm</keyword>
<protein>
    <recommendedName>
        <fullName evidence="2">UPF0291 protein GTO87_04130</fullName>
    </recommendedName>
</protein>